<dbReference type="Pfam" id="PF00356">
    <property type="entry name" value="LacI"/>
    <property type="match status" value="1"/>
</dbReference>
<dbReference type="PANTHER" id="PTHR30146">
    <property type="entry name" value="LACI-RELATED TRANSCRIPTIONAL REPRESSOR"/>
    <property type="match status" value="1"/>
</dbReference>
<dbReference type="SUPFAM" id="SSF53822">
    <property type="entry name" value="Periplasmic binding protein-like I"/>
    <property type="match status" value="1"/>
</dbReference>
<dbReference type="SUPFAM" id="SSF47413">
    <property type="entry name" value="lambda repressor-like DNA-binding domains"/>
    <property type="match status" value="1"/>
</dbReference>
<dbReference type="Pfam" id="PF13377">
    <property type="entry name" value="Peripla_BP_3"/>
    <property type="match status" value="1"/>
</dbReference>
<evidence type="ECO:0000256" key="2">
    <source>
        <dbReference type="ARBA" id="ARBA00023125"/>
    </source>
</evidence>
<evidence type="ECO:0000313" key="6">
    <source>
        <dbReference type="Proteomes" id="UP001501676"/>
    </source>
</evidence>
<gene>
    <name evidence="5" type="ORF">GCM10020369_74480</name>
</gene>
<dbReference type="InterPro" id="IPR028082">
    <property type="entry name" value="Peripla_BP_I"/>
</dbReference>
<keyword evidence="6" id="KW-1185">Reference proteome</keyword>
<protein>
    <submittedName>
        <fullName evidence="5">LacI family DNA-binding transcriptional regulator</fullName>
    </submittedName>
</protein>
<name>A0ABP6TA48_9ACTN</name>
<dbReference type="GO" id="GO:0003677">
    <property type="term" value="F:DNA binding"/>
    <property type="evidence" value="ECO:0007669"/>
    <property type="project" value="UniProtKB-KW"/>
</dbReference>
<dbReference type="Proteomes" id="UP001501676">
    <property type="component" value="Unassembled WGS sequence"/>
</dbReference>
<dbReference type="EMBL" id="BAAAYN010000060">
    <property type="protein sequence ID" value="GAA3396745.1"/>
    <property type="molecule type" value="Genomic_DNA"/>
</dbReference>
<evidence type="ECO:0000256" key="3">
    <source>
        <dbReference type="ARBA" id="ARBA00023163"/>
    </source>
</evidence>
<dbReference type="InterPro" id="IPR046335">
    <property type="entry name" value="LacI/GalR-like_sensor"/>
</dbReference>
<evidence type="ECO:0000259" key="4">
    <source>
        <dbReference type="PROSITE" id="PS50932"/>
    </source>
</evidence>
<dbReference type="InterPro" id="IPR010982">
    <property type="entry name" value="Lambda_DNA-bd_dom_sf"/>
</dbReference>
<dbReference type="CDD" id="cd01392">
    <property type="entry name" value="HTH_LacI"/>
    <property type="match status" value="1"/>
</dbReference>
<dbReference type="Gene3D" id="1.10.260.40">
    <property type="entry name" value="lambda repressor-like DNA-binding domains"/>
    <property type="match status" value="1"/>
</dbReference>
<proteinExistence type="predicted"/>
<evidence type="ECO:0000256" key="1">
    <source>
        <dbReference type="ARBA" id="ARBA00023015"/>
    </source>
</evidence>
<keyword evidence="1" id="KW-0805">Transcription regulation</keyword>
<accession>A0ABP6TA48</accession>
<dbReference type="CDD" id="cd06267">
    <property type="entry name" value="PBP1_LacI_sugar_binding-like"/>
    <property type="match status" value="1"/>
</dbReference>
<dbReference type="PROSITE" id="PS50932">
    <property type="entry name" value="HTH_LACI_2"/>
    <property type="match status" value="1"/>
</dbReference>
<keyword evidence="3" id="KW-0804">Transcription</keyword>
<reference evidence="6" key="1">
    <citation type="journal article" date="2019" name="Int. J. Syst. Evol. Microbiol.">
        <title>The Global Catalogue of Microorganisms (GCM) 10K type strain sequencing project: providing services to taxonomists for standard genome sequencing and annotation.</title>
        <authorList>
            <consortium name="The Broad Institute Genomics Platform"/>
            <consortium name="The Broad Institute Genome Sequencing Center for Infectious Disease"/>
            <person name="Wu L."/>
            <person name="Ma J."/>
        </authorList>
    </citation>
    <scope>NUCLEOTIDE SEQUENCE [LARGE SCALE GENOMIC DNA]</scope>
    <source>
        <strain evidence="6">JCM 9458</strain>
    </source>
</reference>
<comment type="caution">
    <text evidence="5">The sequence shown here is derived from an EMBL/GenBank/DDBJ whole genome shotgun (WGS) entry which is preliminary data.</text>
</comment>
<organism evidence="5 6">
    <name type="scientific">Cryptosporangium minutisporangium</name>
    <dbReference type="NCBI Taxonomy" id="113569"/>
    <lineage>
        <taxon>Bacteria</taxon>
        <taxon>Bacillati</taxon>
        <taxon>Actinomycetota</taxon>
        <taxon>Actinomycetes</taxon>
        <taxon>Cryptosporangiales</taxon>
        <taxon>Cryptosporangiaceae</taxon>
        <taxon>Cryptosporangium</taxon>
    </lineage>
</organism>
<dbReference type="Gene3D" id="3.40.50.2300">
    <property type="match status" value="2"/>
</dbReference>
<dbReference type="RefSeq" id="WP_345733009.1">
    <property type="nucleotide sequence ID" value="NZ_BAAAYN010000060.1"/>
</dbReference>
<dbReference type="SMART" id="SM00354">
    <property type="entry name" value="HTH_LACI"/>
    <property type="match status" value="1"/>
</dbReference>
<dbReference type="InterPro" id="IPR000843">
    <property type="entry name" value="HTH_LacI"/>
</dbReference>
<evidence type="ECO:0000313" key="5">
    <source>
        <dbReference type="EMBL" id="GAA3396745.1"/>
    </source>
</evidence>
<keyword evidence="2 5" id="KW-0238">DNA-binding</keyword>
<sequence length="340" mass="36106">MTPRQTVKTQVRLKDVAEMAATSTKTASRVINGDPRVADETRARILAAVRELGYRPDPTARSLRKGTDDTLGIVVDSIADPFFASVTGTIERLAIARGLRVMIASTGRDPRIESTVVNDLLARRVAGLIIAPTATDHSYLRHAPCPVLFVDRRPEGLDGETVLVDDNAGARQAVAHLAAQGHRRVGFVGGKMDVATTRNRLAGYRDQIAASALDADESLVRAARNTADEGRAATTELLALPEPPTAIFSSNTRCSLGVVAALHACKRTDVALVCFGDFALADVLAPGVTVIDHDPQAIGVLAAETMFERLAGAPAVDLERTLPLRLVMRGSGEQPPAGRT</sequence>
<feature type="domain" description="HTH lacI-type" evidence="4">
    <location>
        <begin position="11"/>
        <end position="65"/>
    </location>
</feature>
<dbReference type="PANTHER" id="PTHR30146:SF109">
    <property type="entry name" value="HTH-TYPE TRANSCRIPTIONAL REGULATOR GALS"/>
    <property type="match status" value="1"/>
</dbReference>